<dbReference type="InterPro" id="IPR052906">
    <property type="entry name" value="Type_IV_Methyl-Rstrct_Enzyme"/>
</dbReference>
<dbReference type="AlphaFoldDB" id="A0A2V4ACY0"/>
<gene>
    <name evidence="2" type="ORF">DF185_04225</name>
</gene>
<dbReference type="InterPro" id="IPR011856">
    <property type="entry name" value="tRNA_endonuc-like_dom_sf"/>
</dbReference>
<dbReference type="GO" id="GO:0003677">
    <property type="term" value="F:DNA binding"/>
    <property type="evidence" value="ECO:0007669"/>
    <property type="project" value="InterPro"/>
</dbReference>
<evidence type="ECO:0000313" key="3">
    <source>
        <dbReference type="Proteomes" id="UP000248079"/>
    </source>
</evidence>
<name>A0A2V4ACY0_9BACT</name>
<dbReference type="InterPro" id="IPR007560">
    <property type="entry name" value="Restrct_endonuc_IV_Mrr"/>
</dbReference>
<dbReference type="EMBL" id="QFLI01000002">
    <property type="protein sequence ID" value="PXY01864.1"/>
    <property type="molecule type" value="Genomic_DNA"/>
</dbReference>
<dbReference type="SUPFAM" id="SSF52980">
    <property type="entry name" value="Restriction endonuclease-like"/>
    <property type="match status" value="1"/>
</dbReference>
<comment type="caution">
    <text evidence="2">The sequence shown here is derived from an EMBL/GenBank/DDBJ whole genome shotgun (WGS) entry which is preliminary data.</text>
</comment>
<organism evidence="2 3">
    <name type="scientific">Marinifilum breve</name>
    <dbReference type="NCBI Taxonomy" id="2184082"/>
    <lineage>
        <taxon>Bacteria</taxon>
        <taxon>Pseudomonadati</taxon>
        <taxon>Bacteroidota</taxon>
        <taxon>Bacteroidia</taxon>
        <taxon>Marinilabiliales</taxon>
        <taxon>Marinifilaceae</taxon>
    </lineage>
</organism>
<feature type="domain" description="Restriction endonuclease type IV Mrr" evidence="1">
    <location>
        <begin position="131"/>
        <end position="245"/>
    </location>
</feature>
<keyword evidence="3" id="KW-1185">Reference proteome</keyword>
<dbReference type="GO" id="GO:0015666">
    <property type="term" value="F:restriction endodeoxyribonuclease activity"/>
    <property type="evidence" value="ECO:0007669"/>
    <property type="project" value="TreeGrafter"/>
</dbReference>
<dbReference type="PANTHER" id="PTHR30015">
    <property type="entry name" value="MRR RESTRICTION SYSTEM PROTEIN"/>
    <property type="match status" value="1"/>
</dbReference>
<dbReference type="OrthoDB" id="2083315at2"/>
<dbReference type="PANTHER" id="PTHR30015:SF7">
    <property type="entry name" value="TYPE IV METHYL-DIRECTED RESTRICTION ENZYME ECOKMRR"/>
    <property type="match status" value="1"/>
</dbReference>
<proteinExistence type="predicted"/>
<dbReference type="Proteomes" id="UP000248079">
    <property type="component" value="Unassembled WGS sequence"/>
</dbReference>
<accession>A0A2V4ACY0</accession>
<evidence type="ECO:0000313" key="2">
    <source>
        <dbReference type="EMBL" id="PXY01864.1"/>
    </source>
</evidence>
<dbReference type="InterPro" id="IPR011335">
    <property type="entry name" value="Restrct_endonuc-II-like"/>
</dbReference>
<dbReference type="Pfam" id="PF04471">
    <property type="entry name" value="Mrr_cat"/>
    <property type="match status" value="1"/>
</dbReference>
<evidence type="ECO:0000259" key="1">
    <source>
        <dbReference type="Pfam" id="PF04471"/>
    </source>
</evidence>
<protein>
    <recommendedName>
        <fullName evidence="1">Restriction endonuclease type IV Mrr domain-containing protein</fullName>
    </recommendedName>
</protein>
<dbReference type="RefSeq" id="WP_110359501.1">
    <property type="nucleotide sequence ID" value="NZ_QFLI01000002.1"/>
</dbReference>
<sequence>MIADYTSYITERGAYGMNSRSDNKELFFNEWTKCKYCHNELENIHNRGLVDFKTIEGVNWHKSEGVIRCTKCGWWQHTFHSYLEGEQEGFKDWQLDVNSATLRRFDVSSNEVPILSLRAYLTQQNDKVFEIHHRKMEELVASVFKDHFSCEVKLVGKTNDGGIDLILVNSDTPTLIQVKRRKTKNKTESVKEIRDLLGATVLKGAKNCAFVTTADHFSPKAIDAAKRAITNNIVDTFELFDHNRFFDILNSLGTPNRFEFERLIQLND</sequence>
<dbReference type="GO" id="GO:0009307">
    <property type="term" value="P:DNA restriction-modification system"/>
    <property type="evidence" value="ECO:0007669"/>
    <property type="project" value="InterPro"/>
</dbReference>
<dbReference type="Gene3D" id="3.40.1350.10">
    <property type="match status" value="1"/>
</dbReference>
<reference evidence="2 3" key="1">
    <citation type="submission" date="2018-05" db="EMBL/GenBank/DDBJ databases">
        <title>Marinifilum breve JC075T sp. nov., a marine bacterium isolated from Yongle Blue Hole in the South China Sea.</title>
        <authorList>
            <person name="Fu T."/>
        </authorList>
    </citation>
    <scope>NUCLEOTIDE SEQUENCE [LARGE SCALE GENOMIC DNA]</scope>
    <source>
        <strain evidence="2 3">JC075</strain>
    </source>
</reference>